<evidence type="ECO:0000256" key="4">
    <source>
        <dbReference type="ARBA" id="ARBA00016310"/>
    </source>
</evidence>
<dbReference type="GO" id="GO:0006508">
    <property type="term" value="P:proteolysis"/>
    <property type="evidence" value="ECO:0007669"/>
    <property type="project" value="UniProtKB-KW"/>
</dbReference>
<evidence type="ECO:0000259" key="10">
    <source>
        <dbReference type="Pfam" id="PF00326"/>
    </source>
</evidence>
<comment type="similarity">
    <text evidence="2">Belongs to the peptidase S9A family.</text>
</comment>
<keyword evidence="6" id="KW-0378">Hydrolase</keyword>
<evidence type="ECO:0000256" key="8">
    <source>
        <dbReference type="ARBA" id="ARBA00029698"/>
    </source>
</evidence>
<dbReference type="SUPFAM" id="SSF53474">
    <property type="entry name" value="alpha/beta-Hydrolases"/>
    <property type="match status" value="3"/>
</dbReference>
<dbReference type="PANTHER" id="PTHR42881">
    <property type="entry name" value="PROLYL ENDOPEPTIDASE"/>
    <property type="match status" value="1"/>
</dbReference>
<keyword evidence="7" id="KW-0720">Serine protease</keyword>
<proteinExistence type="inferred from homology"/>
<evidence type="ECO:0000259" key="11">
    <source>
        <dbReference type="Pfam" id="PF02897"/>
    </source>
</evidence>
<keyword evidence="9" id="KW-0732">Signal</keyword>
<dbReference type="Gene3D" id="2.130.10.120">
    <property type="entry name" value="Prolyl oligopeptidase, N-terminal domain"/>
    <property type="match status" value="3"/>
</dbReference>
<feature type="domain" description="Peptidase S9 prolyl oligopeptidase catalytic" evidence="10">
    <location>
        <begin position="1944"/>
        <end position="2163"/>
    </location>
</feature>
<evidence type="ECO:0000256" key="1">
    <source>
        <dbReference type="ARBA" id="ARBA00001070"/>
    </source>
</evidence>
<dbReference type="InterPro" id="IPR029058">
    <property type="entry name" value="AB_hydrolase_fold"/>
</dbReference>
<dbReference type="WBParaSite" id="TCONS_00011682.p1">
    <property type="protein sequence ID" value="TCONS_00011682.p1"/>
    <property type="gene ID" value="XLOC_006400"/>
</dbReference>
<feature type="domain" description="Peptidase S9A N-terminal" evidence="11">
    <location>
        <begin position="1454"/>
        <end position="1865"/>
    </location>
</feature>
<evidence type="ECO:0000313" key="13">
    <source>
        <dbReference type="WBParaSite" id="TCONS_00011682.p1"/>
    </source>
</evidence>
<dbReference type="FunFam" id="3.40.50.1820:FF:000005">
    <property type="entry name" value="Prolyl endopeptidase"/>
    <property type="match status" value="2"/>
</dbReference>
<sequence>KVISMWKYLYFFLILFFLPFSEACSSFLSRIFEKEQPYSRYPSLIKINVTEYPLIRKDNSVVENIHGMEIPDPYRYLENLQNNETIDFINKVNEISRKVLEKRNYKNIIKDKIIDYINFEQYGIFSKHGDYYYYQYNSGRQDSDSFYRKKNLDDKGELFLDTSNLYKNGVSDVNIKGFSNDGSIIVYEESTNNSDWKTLKFKTSNGKELSDIITNVKLSNVDFVFNNTGIIYSTFPINNYNDEVNKMAKNENHSLYYHKIGTSQKEDILIADYPKDKDVYTLGYTSNDGKILFVNFFKGANSRNMIYYYNLSTIVENDITEKLLLKPLFEVDDASYEIVDSNDMNITVLTNKDAPMKKIITVNFNHILEDESSWKTLIEEVKNRNILSGTRIGEKYLLLVCLEDVRSTLYVYYKDDGKLIQKIDIDPGVIEGVQGSIDSNEFFITLTSPISPSIVYRGFINDLETNTTIEIEKIVQTIPKTINFNEFIVNQVFYKSKDNKKISMFLFHKKDIKLDGKNPLLLEGYGGFGVSLMPTFSASKVMFVKHLNGIYCIANIRGGGEYGEEWHFDGMLHKKQNSFDDFISAAEYLISNNYTNPSKLAIRGGSNGGLLTAVVSQQRPDLFGSVIIKSGVLDMLRFHKFTSGGGWTAEYGDPEIKQDFNYLIKYSPLHNLKLPSNSSQWPSTFLHIGKNDDRVIPAHTLKYAAQLYDILQKAISYQTNPVLFVENLHGIQIADPYRYLEDPFNSETISFVKKLNLISDKVFEKSKIREVIKKKLKEYMNFEKHGIYIKHGNYYYYSHNTGLQNHNTYCRKKNLDDKGEVFLDVNKLSEEGLVSCSQITFSKDGSIMSYGLSTNGSDWNTVKFKTSDNKDVDDVLEKVKHSSGDFLFNNTGYIYSTYPNRKESDTGMTVTKNEYHSLYYHKMGTSQKEDVIIADYPQDKDVFIFGALSDDGKYLFVYFKKGTDPNNMIYYYDLSKINGNEIKGKLDLKPLFDKSDASYEIIDSNSEEVIVKTDKDAPMGKIIKMKISEAHKGESAWTVLVDEISDRKISEITVVGKDYLLLNCLENVKSTLYMYNKHTGEMIQKFDIDTGTIDQINGDDKSNEFFISFLNQVTPVTIFRGDLDNSKNDKKFKIEKKVEINLESLGSKHLAVKQIFYKSKDNKDISMFILHKKDMKLDGNNPVLLEGYGGFSVSYNPFFSVSRSMFVKHFNGIYCIANIRGGGEFGEKWHIDGMLHKKQNSFDDFIGAAEYLISNKYTNPSKLAIRGGSNGGLLMAVVSQQRPDLFGAVINSVGVLDMLRFHKFTAGGAWIAEYGDPDVKEDFNYIFKYSPLHNLKMPSKPLQWPSTLLKTADHDDRVVPSHTLKYIATLYEVLQGGIQYQTNPVIAKIEKSTGHGGGKPLSKSLDEIEKIYFYKIFKLFLIKMYLIFIFLCCLQLCYFQEYSSTIKINVTEYPIMRKDLNVFDTYHGIKINDSYRYLEDLESLETLNFIYQLNNISNKVFKKAQYRNKMREKLNYYSNYDKYGLYQKHGGYYYYTYTPRNKKNLYLYRKKTLYGKEELFIDFNKIIKNNNITFSFGRFSYDGSIYAYALYDYTSFLTTINFVTSNGVILKDTLNDLVYTDISFVFNNSGIIYSSYPTYFKSYPKNFFHSTYENHSLYYHKLGTLQSEDILIANFPFDKYLYVLGYVSTDEKYLFANIFLSNESTELSNMIYYYDLNNIKDKKFKKKIDMKPLFNDNDAYYKIIYSNFEEAIVLTNKDAPAKKIIKVKFSEAHLGKKVWKTLIYEIRTRIIEDAIVVGKDYIILACLENVRGILYIFSKHNGMLLQKFDMGLGIIQTIYGNDRSNEFFLYFTNQIIPGIMYTGNLYNLNDKNKIKLKEIFTEVPKNFKINDFSIKQIFYKTRDNKYVSMWLYYMNNIKLNNNNPVLLEAYGGFRIPSTPHYYASRTMFVKNFGGIWCIANIRGGNEFGEEWYKDGILNKKNNSFNDVIDGARYLISNGFTKPSKLAIFGLSNGGMVMAVVGQRHPELFGAIVIEAPVLDMLRFSLFTYGKSWKSDYGDINNENDFKNILTYSPLHNLKIPSKPIQWPSTLLMTTYYDYIVVPSHTLKYVARLYELLQQTYDYQTNPIIANIIMNRSEHGEGNSIDDFIEDNVNIFSFLQQVLNLTWIN</sequence>
<feature type="signal peptide" evidence="9">
    <location>
        <begin position="1"/>
        <end position="23"/>
    </location>
</feature>
<dbReference type="PRINTS" id="PR00862">
    <property type="entry name" value="PROLIGOPTASE"/>
</dbReference>
<dbReference type="GO" id="GO:0005829">
    <property type="term" value="C:cytosol"/>
    <property type="evidence" value="ECO:0007669"/>
    <property type="project" value="TreeGrafter"/>
</dbReference>
<dbReference type="InterPro" id="IPR001375">
    <property type="entry name" value="Peptidase_S9_cat"/>
</dbReference>
<dbReference type="Proteomes" id="UP000035681">
    <property type="component" value="Unplaced"/>
</dbReference>
<dbReference type="InterPro" id="IPR002470">
    <property type="entry name" value="Peptidase_S9A"/>
</dbReference>
<organism evidence="12 13">
    <name type="scientific">Strongyloides stercoralis</name>
    <name type="common">Threadworm</name>
    <dbReference type="NCBI Taxonomy" id="6248"/>
    <lineage>
        <taxon>Eukaryota</taxon>
        <taxon>Metazoa</taxon>
        <taxon>Ecdysozoa</taxon>
        <taxon>Nematoda</taxon>
        <taxon>Chromadorea</taxon>
        <taxon>Rhabditida</taxon>
        <taxon>Tylenchina</taxon>
        <taxon>Panagrolaimomorpha</taxon>
        <taxon>Strongyloidoidea</taxon>
        <taxon>Strongyloididae</taxon>
        <taxon>Strongyloides</taxon>
    </lineage>
</organism>
<dbReference type="PROSITE" id="PS00708">
    <property type="entry name" value="PRO_ENDOPEP_SER"/>
    <property type="match status" value="2"/>
</dbReference>
<dbReference type="GO" id="GO:0004252">
    <property type="term" value="F:serine-type endopeptidase activity"/>
    <property type="evidence" value="ECO:0007669"/>
    <property type="project" value="UniProtKB-EC"/>
</dbReference>
<dbReference type="SUPFAM" id="SSF50993">
    <property type="entry name" value="Peptidase/esterase 'gauge' domain"/>
    <property type="match status" value="3"/>
</dbReference>
<keyword evidence="12" id="KW-1185">Reference proteome</keyword>
<protein>
    <recommendedName>
        <fullName evidence="4">Prolyl endopeptidase</fullName>
        <ecNumber evidence="3">3.4.21.26</ecNumber>
    </recommendedName>
    <alternativeName>
        <fullName evidence="8">Post-proline cleaving enzyme</fullName>
    </alternativeName>
</protein>
<name>A0AAF5DH56_STRER</name>
<evidence type="ECO:0000256" key="5">
    <source>
        <dbReference type="ARBA" id="ARBA00022670"/>
    </source>
</evidence>
<comment type="catalytic activity">
    <reaction evidence="1">
        <text>Hydrolysis of Pro-|-Xaa &gt;&gt; Ala-|-Xaa in oligopeptides.</text>
        <dbReference type="EC" id="3.4.21.26"/>
    </reaction>
</comment>
<feature type="domain" description="Peptidase S9 prolyl oligopeptidase catalytic" evidence="10">
    <location>
        <begin position="1202"/>
        <end position="1412"/>
    </location>
</feature>
<dbReference type="PANTHER" id="PTHR42881:SF2">
    <property type="entry name" value="PROLYL ENDOPEPTIDASE"/>
    <property type="match status" value="1"/>
</dbReference>
<feature type="chain" id="PRO_5042075821" description="Prolyl endopeptidase" evidence="9">
    <location>
        <begin position="24"/>
        <end position="2168"/>
    </location>
</feature>
<feature type="domain" description="Peptidase S9 prolyl oligopeptidase catalytic" evidence="10">
    <location>
        <begin position="535"/>
        <end position="710"/>
    </location>
</feature>
<reference evidence="13" key="1">
    <citation type="submission" date="2024-02" db="UniProtKB">
        <authorList>
            <consortium name="WormBaseParasite"/>
        </authorList>
    </citation>
    <scope>IDENTIFICATION</scope>
</reference>
<evidence type="ECO:0000256" key="2">
    <source>
        <dbReference type="ARBA" id="ARBA00005228"/>
    </source>
</evidence>
<evidence type="ECO:0000256" key="3">
    <source>
        <dbReference type="ARBA" id="ARBA00011897"/>
    </source>
</evidence>
<dbReference type="EC" id="3.4.21.26" evidence="3"/>
<dbReference type="Gene3D" id="3.40.50.1820">
    <property type="entry name" value="alpha/beta hydrolase"/>
    <property type="match status" value="3"/>
</dbReference>
<dbReference type="Pfam" id="PF02897">
    <property type="entry name" value="Peptidase_S9_N"/>
    <property type="match status" value="3"/>
</dbReference>
<dbReference type="InterPro" id="IPR051167">
    <property type="entry name" value="Prolyl_oligopep/macrocyclase"/>
</dbReference>
<accession>A0AAF5DH56</accession>
<evidence type="ECO:0000256" key="9">
    <source>
        <dbReference type="SAM" id="SignalP"/>
    </source>
</evidence>
<feature type="domain" description="Peptidase S9A N-terminal" evidence="11">
    <location>
        <begin position="53"/>
        <end position="457"/>
    </location>
</feature>
<dbReference type="Pfam" id="PF00326">
    <property type="entry name" value="Peptidase_S9"/>
    <property type="match status" value="3"/>
</dbReference>
<evidence type="ECO:0000256" key="7">
    <source>
        <dbReference type="ARBA" id="ARBA00022825"/>
    </source>
</evidence>
<dbReference type="InterPro" id="IPR023302">
    <property type="entry name" value="Pept_S9A_N"/>
</dbReference>
<dbReference type="InterPro" id="IPR002471">
    <property type="entry name" value="Pept_S9_AS"/>
</dbReference>
<dbReference type="GO" id="GO:0070012">
    <property type="term" value="F:oligopeptidase activity"/>
    <property type="evidence" value="ECO:0007669"/>
    <property type="project" value="TreeGrafter"/>
</dbReference>
<evidence type="ECO:0000313" key="12">
    <source>
        <dbReference type="Proteomes" id="UP000035681"/>
    </source>
</evidence>
<dbReference type="AlphaFoldDB" id="A0AAF5DH56"/>
<evidence type="ECO:0000256" key="6">
    <source>
        <dbReference type="ARBA" id="ARBA00022801"/>
    </source>
</evidence>
<feature type="domain" description="Peptidase S9A N-terminal" evidence="11">
    <location>
        <begin position="725"/>
        <end position="1128"/>
    </location>
</feature>
<keyword evidence="5" id="KW-0645">Protease</keyword>